<comment type="caution">
    <text evidence="1">The sequence shown here is derived from an EMBL/GenBank/DDBJ whole genome shotgun (WGS) entry which is preliminary data.</text>
</comment>
<gene>
    <name evidence="1" type="ORF">Vadar_010337</name>
</gene>
<proteinExistence type="predicted"/>
<accession>A0ACB7XPR4</accession>
<reference evidence="1 2" key="1">
    <citation type="journal article" date="2021" name="Hortic Res">
        <title>High-quality reference genome and annotation aids understanding of berry development for evergreen blueberry (Vaccinium darrowii).</title>
        <authorList>
            <person name="Yu J."/>
            <person name="Hulse-Kemp A.M."/>
            <person name="Babiker E."/>
            <person name="Staton M."/>
        </authorList>
    </citation>
    <scope>NUCLEOTIDE SEQUENCE [LARGE SCALE GENOMIC DNA]</scope>
    <source>
        <strain evidence="2">cv. NJ 8807/NJ 8810</strain>
        <tissue evidence="1">Young leaf</tissue>
    </source>
</reference>
<sequence length="304" mass="35011">MAVMMPGVDIQYRRRKTHSRRSQEDNSHFHGHGNNDYPSSPHGSRNEPSMDEAALKARQRLEEKLGCFRPSRLNGVQANEGRANQTTTTTTRDSDDNQYLVSRILGRRPWHFQSSNSSASRVPRTARISPSRASPEISFNSTFDLPDFFDDQTLSKQKSVGHSSDFSRRSVDSVSGKTPRWEEFWSDAAVDRRRRRRKSNSSSESSWSSSESPERFFDIPRSEQPEWVKEYVGQIGEVLREGRWGESDVDEIVHVSVSGFFEGSEMVLLDNQAVFRSNRFEILRLRTRTYSLRLCCSHLNKLRV</sequence>
<evidence type="ECO:0000313" key="1">
    <source>
        <dbReference type="EMBL" id="KAH7842903.1"/>
    </source>
</evidence>
<protein>
    <submittedName>
        <fullName evidence="1">Uncharacterized protein</fullName>
    </submittedName>
</protein>
<organism evidence="1 2">
    <name type="scientific">Vaccinium darrowii</name>
    <dbReference type="NCBI Taxonomy" id="229202"/>
    <lineage>
        <taxon>Eukaryota</taxon>
        <taxon>Viridiplantae</taxon>
        <taxon>Streptophyta</taxon>
        <taxon>Embryophyta</taxon>
        <taxon>Tracheophyta</taxon>
        <taxon>Spermatophyta</taxon>
        <taxon>Magnoliopsida</taxon>
        <taxon>eudicotyledons</taxon>
        <taxon>Gunneridae</taxon>
        <taxon>Pentapetalae</taxon>
        <taxon>asterids</taxon>
        <taxon>Ericales</taxon>
        <taxon>Ericaceae</taxon>
        <taxon>Vaccinioideae</taxon>
        <taxon>Vaccinieae</taxon>
        <taxon>Vaccinium</taxon>
    </lineage>
</organism>
<evidence type="ECO:0000313" key="2">
    <source>
        <dbReference type="Proteomes" id="UP000828048"/>
    </source>
</evidence>
<dbReference type="EMBL" id="CM037151">
    <property type="protein sequence ID" value="KAH7842903.1"/>
    <property type="molecule type" value="Genomic_DNA"/>
</dbReference>
<dbReference type="Proteomes" id="UP000828048">
    <property type="component" value="Chromosome 1"/>
</dbReference>
<keyword evidence="2" id="KW-1185">Reference proteome</keyword>
<name>A0ACB7XPR4_9ERIC</name>